<feature type="region of interest" description="Disordered" evidence="1">
    <location>
        <begin position="1"/>
        <end position="65"/>
    </location>
</feature>
<protein>
    <submittedName>
        <fullName evidence="2">Uncharacterized protein</fullName>
    </submittedName>
</protein>
<keyword evidence="3" id="KW-1185">Reference proteome</keyword>
<evidence type="ECO:0000313" key="2">
    <source>
        <dbReference type="EMBL" id="KAG0495672.1"/>
    </source>
</evidence>
<proteinExistence type="predicted"/>
<feature type="region of interest" description="Disordered" evidence="1">
    <location>
        <begin position="95"/>
        <end position="127"/>
    </location>
</feature>
<sequence>MDEETVNPSHGQMCSNGLRSNTPPRKNQDPAAAAAPRRSLPESSRPGACQYSSASAAPTSKVEDPVDGAAAGDVLVVSWRVGLLPVVTGTRRRRLLRPGRSRRRASWDGGFRRGAGRSGGKGGTMGGCEEGVVPEIDHGRGAAVVHESSAWNCSGHALVSVPGLILGTRRHQAAVRRRKRMKAMRKREVCVVKESHLRDGLG</sequence>
<gene>
    <name evidence="2" type="ORF">HPP92_000363</name>
</gene>
<feature type="compositionally biased region" description="Gly residues" evidence="1">
    <location>
        <begin position="112"/>
        <end position="127"/>
    </location>
</feature>
<evidence type="ECO:0000313" key="3">
    <source>
        <dbReference type="Proteomes" id="UP000636800"/>
    </source>
</evidence>
<feature type="compositionally biased region" description="Basic residues" evidence="1">
    <location>
        <begin position="95"/>
        <end position="104"/>
    </location>
</feature>
<name>A0A835S161_VANPL</name>
<dbReference type="AlphaFoldDB" id="A0A835S161"/>
<feature type="compositionally biased region" description="Low complexity" evidence="1">
    <location>
        <begin position="30"/>
        <end position="46"/>
    </location>
</feature>
<accession>A0A835S161</accession>
<feature type="compositionally biased region" description="Polar residues" evidence="1">
    <location>
        <begin position="1"/>
        <end position="25"/>
    </location>
</feature>
<dbReference type="Proteomes" id="UP000636800">
    <property type="component" value="Chromosome 1"/>
</dbReference>
<comment type="caution">
    <text evidence="2">The sequence shown here is derived from an EMBL/GenBank/DDBJ whole genome shotgun (WGS) entry which is preliminary data.</text>
</comment>
<organism evidence="2 3">
    <name type="scientific">Vanilla planifolia</name>
    <name type="common">Vanilla</name>
    <dbReference type="NCBI Taxonomy" id="51239"/>
    <lineage>
        <taxon>Eukaryota</taxon>
        <taxon>Viridiplantae</taxon>
        <taxon>Streptophyta</taxon>
        <taxon>Embryophyta</taxon>
        <taxon>Tracheophyta</taxon>
        <taxon>Spermatophyta</taxon>
        <taxon>Magnoliopsida</taxon>
        <taxon>Liliopsida</taxon>
        <taxon>Asparagales</taxon>
        <taxon>Orchidaceae</taxon>
        <taxon>Vanilloideae</taxon>
        <taxon>Vanilleae</taxon>
        <taxon>Vanilla</taxon>
    </lineage>
</organism>
<evidence type="ECO:0000256" key="1">
    <source>
        <dbReference type="SAM" id="MobiDB-lite"/>
    </source>
</evidence>
<dbReference type="EMBL" id="JADCNL010000001">
    <property type="protein sequence ID" value="KAG0495672.1"/>
    <property type="molecule type" value="Genomic_DNA"/>
</dbReference>
<reference evidence="2 3" key="1">
    <citation type="journal article" date="2020" name="Nat. Food">
        <title>A phased Vanilla planifolia genome enables genetic improvement of flavour and production.</title>
        <authorList>
            <person name="Hasing T."/>
            <person name="Tang H."/>
            <person name="Brym M."/>
            <person name="Khazi F."/>
            <person name="Huang T."/>
            <person name="Chambers A.H."/>
        </authorList>
    </citation>
    <scope>NUCLEOTIDE SEQUENCE [LARGE SCALE GENOMIC DNA]</scope>
    <source>
        <tissue evidence="2">Leaf</tissue>
    </source>
</reference>